<feature type="transmembrane region" description="Helical" evidence="22">
    <location>
        <begin position="170"/>
        <end position="188"/>
    </location>
</feature>
<dbReference type="eggNOG" id="KOG3240">
    <property type="taxonomic scope" value="Eukaryota"/>
</dbReference>
<evidence type="ECO:0000256" key="7">
    <source>
        <dbReference type="ARBA" id="ARBA00022679"/>
    </source>
</evidence>
<dbReference type="InterPro" id="IPR014387">
    <property type="entry name" value="CDP_diag_ino_3_P_euk"/>
</dbReference>
<dbReference type="EMBL" id="HE612859">
    <property type="protein sequence ID" value="CCE62930.1"/>
    <property type="molecule type" value="Genomic_DNA"/>
</dbReference>
<dbReference type="GO" id="GO:0006661">
    <property type="term" value="P:phosphatidylinositol biosynthetic process"/>
    <property type="evidence" value="ECO:0007669"/>
    <property type="project" value="EnsemblFungi"/>
</dbReference>
<evidence type="ECO:0000256" key="20">
    <source>
        <dbReference type="PIRNR" id="PIRNR000848"/>
    </source>
</evidence>
<dbReference type="GO" id="GO:0005794">
    <property type="term" value="C:Golgi apparatus"/>
    <property type="evidence" value="ECO:0007669"/>
    <property type="project" value="EnsemblFungi"/>
</dbReference>
<dbReference type="InterPro" id="IPR043130">
    <property type="entry name" value="CDP-OH_PTrfase_TM_dom"/>
</dbReference>
<evidence type="ECO:0000256" key="21">
    <source>
        <dbReference type="RuleBase" id="RU003750"/>
    </source>
</evidence>
<dbReference type="PROSITE" id="PS00379">
    <property type="entry name" value="CDP_ALCOHOL_P_TRANSF"/>
    <property type="match status" value="1"/>
</dbReference>
<comment type="cofactor">
    <cofactor evidence="2">
        <name>Mg(2+)</name>
        <dbReference type="ChEBI" id="CHEBI:18420"/>
    </cofactor>
</comment>
<keyword evidence="7 20" id="KW-0808">Transferase</keyword>
<evidence type="ECO:0000313" key="23">
    <source>
        <dbReference type="EMBL" id="CCE62930.1"/>
    </source>
</evidence>
<dbReference type="GO" id="GO:0003881">
    <property type="term" value="F:CDP-diacylglycerol-inositol 3-phosphatidyltransferase activity"/>
    <property type="evidence" value="ECO:0007669"/>
    <property type="project" value="UniProtKB-UniRule"/>
</dbReference>
<keyword evidence="13 20" id="KW-0443">Lipid metabolism</keyword>
<dbReference type="InterPro" id="IPR048254">
    <property type="entry name" value="CDP_ALCOHOL_P_TRANSF_CS"/>
</dbReference>
<dbReference type="GeneID" id="11531101"/>
<evidence type="ECO:0000256" key="11">
    <source>
        <dbReference type="ARBA" id="ARBA00022842"/>
    </source>
</evidence>
<dbReference type="GO" id="GO:0005789">
    <property type="term" value="C:endoplasmic reticulum membrane"/>
    <property type="evidence" value="ECO:0007669"/>
    <property type="project" value="UniProtKB-SubCell"/>
</dbReference>
<feature type="transmembrane region" description="Helical" evidence="22">
    <location>
        <begin position="143"/>
        <end position="164"/>
    </location>
</feature>
<keyword evidence="12 22" id="KW-1133">Transmembrane helix</keyword>
<dbReference type="PANTHER" id="PTHR15362">
    <property type="entry name" value="PHOSPHATIDYLINOSITOL SYNTHASE"/>
    <property type="match status" value="1"/>
</dbReference>
<evidence type="ECO:0000256" key="2">
    <source>
        <dbReference type="ARBA" id="ARBA00001946"/>
    </source>
</evidence>
<keyword evidence="16" id="KW-0464">Manganese</keyword>
<protein>
    <recommendedName>
        <fullName evidence="19 20">CDP-diacylglycerol--inositol 3-phosphatidyltransferase</fullName>
        <ecNumber evidence="5 20">2.7.8.11</ecNumber>
    </recommendedName>
</protein>
<comment type="catalytic activity">
    <reaction evidence="18 20">
        <text>a CDP-1,2-diacyl-sn-glycerol + myo-inositol = a 1,2-diacyl-sn-glycero-3-phospho-(1D-myo-inositol) + CMP + H(+)</text>
        <dbReference type="Rhea" id="RHEA:11580"/>
        <dbReference type="ChEBI" id="CHEBI:15378"/>
        <dbReference type="ChEBI" id="CHEBI:17268"/>
        <dbReference type="ChEBI" id="CHEBI:57880"/>
        <dbReference type="ChEBI" id="CHEBI:58332"/>
        <dbReference type="ChEBI" id="CHEBI:60377"/>
        <dbReference type="EC" id="2.7.8.11"/>
    </reaction>
</comment>
<dbReference type="Pfam" id="PF01066">
    <property type="entry name" value="CDP-OH_P_transf"/>
    <property type="match status" value="1"/>
</dbReference>
<comment type="subcellular location">
    <subcellularLocation>
        <location evidence="3">Endoplasmic reticulum membrane</location>
        <topology evidence="3">Multi-pass membrane protein</topology>
    </subcellularLocation>
</comment>
<evidence type="ECO:0000256" key="17">
    <source>
        <dbReference type="ARBA" id="ARBA00023264"/>
    </source>
</evidence>
<evidence type="ECO:0000256" key="8">
    <source>
        <dbReference type="ARBA" id="ARBA00022692"/>
    </source>
</evidence>
<evidence type="ECO:0000256" key="5">
    <source>
        <dbReference type="ARBA" id="ARBA00013212"/>
    </source>
</evidence>
<gene>
    <name evidence="23" type="primary">TPHA0D02940</name>
    <name evidence="23" type="ordered locus">TPHA_0D02940</name>
</gene>
<dbReference type="KEGG" id="tpf:TPHA_0D02940"/>
<dbReference type="EC" id="2.7.8.11" evidence="5 20"/>
<reference evidence="23 24" key="1">
    <citation type="journal article" date="2011" name="Proc. Natl. Acad. Sci. U.S.A.">
        <title>Evolutionary erosion of yeast sex chromosomes by mating-type switching accidents.</title>
        <authorList>
            <person name="Gordon J.L."/>
            <person name="Armisen D."/>
            <person name="Proux-Wera E."/>
            <person name="Oheigeartaigh S.S."/>
            <person name="Byrne K.P."/>
            <person name="Wolfe K.H."/>
        </authorList>
    </citation>
    <scope>NUCLEOTIDE SEQUENCE [LARGE SCALE GENOMIC DNA]</scope>
    <source>
        <strain evidence="24">ATCC 24235 / CBS 4417 / NBRC 1672 / NRRL Y-8282 / UCD 70-5</strain>
    </source>
</reference>
<dbReference type="OMA" id="VTGVFFY"/>
<evidence type="ECO:0000256" key="12">
    <source>
        <dbReference type="ARBA" id="ARBA00022989"/>
    </source>
</evidence>
<dbReference type="Proteomes" id="UP000005666">
    <property type="component" value="Chromosome 4"/>
</dbReference>
<evidence type="ECO:0000256" key="1">
    <source>
        <dbReference type="ARBA" id="ARBA00001936"/>
    </source>
</evidence>
<evidence type="ECO:0000256" key="9">
    <source>
        <dbReference type="ARBA" id="ARBA00022723"/>
    </source>
</evidence>
<keyword evidence="15 20" id="KW-0594">Phospholipid biosynthesis</keyword>
<comment type="cofactor">
    <cofactor evidence="1">
        <name>Mn(2+)</name>
        <dbReference type="ChEBI" id="CHEBI:29035"/>
    </cofactor>
</comment>
<evidence type="ECO:0000256" key="15">
    <source>
        <dbReference type="ARBA" id="ARBA00023209"/>
    </source>
</evidence>
<evidence type="ECO:0000313" key="24">
    <source>
        <dbReference type="Proteomes" id="UP000005666"/>
    </source>
</evidence>
<evidence type="ECO:0000256" key="14">
    <source>
        <dbReference type="ARBA" id="ARBA00023136"/>
    </source>
</evidence>
<evidence type="ECO:0000256" key="4">
    <source>
        <dbReference type="ARBA" id="ARBA00010441"/>
    </source>
</evidence>
<keyword evidence="11" id="KW-0460">Magnesium</keyword>
<evidence type="ECO:0000256" key="16">
    <source>
        <dbReference type="ARBA" id="ARBA00023211"/>
    </source>
</evidence>
<evidence type="ECO:0000256" key="6">
    <source>
        <dbReference type="ARBA" id="ARBA00022516"/>
    </source>
</evidence>
<dbReference type="FunFam" id="1.20.120.1760:FF:000021">
    <property type="entry name" value="CDP-diacylglycerol--inositol 3-phosphatidyltransferase"/>
    <property type="match status" value="1"/>
</dbReference>
<dbReference type="HOGENOM" id="CLU_067602_0_0_1"/>
<dbReference type="STRING" id="1071381.G8BSV9"/>
<accession>G8BSV9</accession>
<keyword evidence="10" id="KW-0256">Endoplasmic reticulum</keyword>
<dbReference type="RefSeq" id="XP_003685364.1">
    <property type="nucleotide sequence ID" value="XM_003685316.1"/>
</dbReference>
<keyword evidence="17 20" id="KW-1208">Phospholipid metabolism</keyword>
<keyword evidence="6 20" id="KW-0444">Lipid biosynthesis</keyword>
<proteinExistence type="inferred from homology"/>
<sequence length="215" mass="24725">MAYSEPRDIFRYIPNKIGYLRVVTALISFITMTNYPLITVFFYGMSCLLDAVDGFLARKYNQCSKFGAVLDMVADRSTTSALICWLSSVYPRQIIIFQVLLALDLSSHYMHMNASLQSGRESHKSVDENSSKILYFYYSRRDVLFCVCAFNELFYLGLYLMHFHKLLTTIGKYIVILCFPGFAFKQYANMIQLIRASYILAQIDSDDVNQTVADV</sequence>
<organism evidence="23 24">
    <name type="scientific">Tetrapisispora phaffii (strain ATCC 24235 / CBS 4417 / NBRC 1672 / NRRL Y-8282 / UCD 70-5)</name>
    <name type="common">Yeast</name>
    <name type="synonym">Fabospora phaffii</name>
    <dbReference type="NCBI Taxonomy" id="1071381"/>
    <lineage>
        <taxon>Eukaryota</taxon>
        <taxon>Fungi</taxon>
        <taxon>Dikarya</taxon>
        <taxon>Ascomycota</taxon>
        <taxon>Saccharomycotina</taxon>
        <taxon>Saccharomycetes</taxon>
        <taxon>Saccharomycetales</taxon>
        <taxon>Saccharomycetaceae</taxon>
        <taxon>Tetrapisispora</taxon>
    </lineage>
</organism>
<dbReference type="PIRSF" id="PIRSF000848">
    <property type="entry name" value="CDP_diag_ino_3_P"/>
    <property type="match status" value="1"/>
</dbReference>
<evidence type="ECO:0000256" key="18">
    <source>
        <dbReference type="ARBA" id="ARBA00050166"/>
    </source>
</evidence>
<dbReference type="Gene3D" id="1.20.120.1760">
    <property type="match status" value="1"/>
</dbReference>
<evidence type="ECO:0000256" key="3">
    <source>
        <dbReference type="ARBA" id="ARBA00004477"/>
    </source>
</evidence>
<keyword evidence="14 20" id="KW-0472">Membrane</keyword>
<name>G8BSV9_TETPH</name>
<keyword evidence="8 22" id="KW-0812">Transmembrane</keyword>
<evidence type="ECO:0000256" key="13">
    <source>
        <dbReference type="ARBA" id="ARBA00023098"/>
    </source>
</evidence>
<dbReference type="AlphaFoldDB" id="G8BSV9"/>
<dbReference type="GO" id="GO:0005741">
    <property type="term" value="C:mitochondrial outer membrane"/>
    <property type="evidence" value="ECO:0007669"/>
    <property type="project" value="EnsemblFungi"/>
</dbReference>
<dbReference type="InterPro" id="IPR000462">
    <property type="entry name" value="CDP-OH_P_trans"/>
</dbReference>
<dbReference type="GO" id="GO:0046872">
    <property type="term" value="F:metal ion binding"/>
    <property type="evidence" value="ECO:0007669"/>
    <property type="project" value="UniProtKB-KW"/>
</dbReference>
<feature type="transmembrane region" description="Helical" evidence="22">
    <location>
        <begin position="20"/>
        <end position="43"/>
    </location>
</feature>
<feature type="transmembrane region" description="Helical" evidence="22">
    <location>
        <begin position="80"/>
        <end position="103"/>
    </location>
</feature>
<evidence type="ECO:0000256" key="22">
    <source>
        <dbReference type="SAM" id="Phobius"/>
    </source>
</evidence>
<evidence type="ECO:0000256" key="19">
    <source>
        <dbReference type="ARBA" id="ARBA00070582"/>
    </source>
</evidence>
<dbReference type="OrthoDB" id="10251079at2759"/>
<evidence type="ECO:0000256" key="10">
    <source>
        <dbReference type="ARBA" id="ARBA00022824"/>
    </source>
</evidence>
<dbReference type="PANTHER" id="PTHR15362:SF4">
    <property type="entry name" value="CDP-DIACYLGLYCEROL--INOSITOL 3-PHOSPHATIDYLTRANSFERASE"/>
    <property type="match status" value="1"/>
</dbReference>
<comment type="similarity">
    <text evidence="4 20 21">Belongs to the CDP-alcohol phosphatidyltransferase class-I family.</text>
</comment>
<keyword evidence="24" id="KW-1185">Reference proteome</keyword>
<keyword evidence="9" id="KW-0479">Metal-binding</keyword>